<dbReference type="KEGG" id="git:C6V83_07790"/>
<dbReference type="SUPFAM" id="SSF63380">
    <property type="entry name" value="Riboflavin synthase domain-like"/>
    <property type="match status" value="1"/>
</dbReference>
<dbReference type="Gene3D" id="3.40.50.80">
    <property type="entry name" value="Nucleotide-binding domain of ferredoxin-NADP reductase (FNR) module"/>
    <property type="match status" value="1"/>
</dbReference>
<dbReference type="RefSeq" id="WP_105941919.1">
    <property type="nucleotide sequence ID" value="NZ_CP027433.1"/>
</dbReference>
<sequence length="296" mass="32353">MPALLFTVQSVEDVTPHMRRVTFAGDPVAAYIATGQFPNIKLIFPRDDGGYGVPELDDPDCGEDTLIRTRPELHERVRTYTVRRFDADSSTLSIDFVMHGDEGLASGWAARAQPGTTLGIAGGGGRSLSLAGDYVIAGDETALPAIGNILENLPAEARGTAYVEICDDSARQELTRPEGIELRWLSREGAPAGTGTLLSDAVAAHPLTEATFAWAAAESAQVLAIRKDLRKRGLARRSMLVIGYWRRGLTENGYAKKANHDRDLREYDDHEHDHDHEHEPRVGAAVRGLAARLRRH</sequence>
<feature type="domain" description="FAD-binding FR-type" evidence="1">
    <location>
        <begin position="1"/>
        <end position="130"/>
    </location>
</feature>
<evidence type="ECO:0000259" key="1">
    <source>
        <dbReference type="PROSITE" id="PS51384"/>
    </source>
</evidence>
<dbReference type="OrthoDB" id="3291337at2"/>
<dbReference type="GO" id="GO:0016491">
    <property type="term" value="F:oxidoreductase activity"/>
    <property type="evidence" value="ECO:0007669"/>
    <property type="project" value="InterPro"/>
</dbReference>
<dbReference type="PROSITE" id="PS51384">
    <property type="entry name" value="FAD_FR"/>
    <property type="match status" value="1"/>
</dbReference>
<name>A0A2S0KES0_9ACTN</name>
<gene>
    <name evidence="2" type="ORF">C6V83_07790</name>
</gene>
<dbReference type="InterPro" id="IPR039261">
    <property type="entry name" value="FNR_nucleotide-bd"/>
</dbReference>
<accession>A0A2S0KES0</accession>
<dbReference type="InterPro" id="IPR017927">
    <property type="entry name" value="FAD-bd_FR_type"/>
</dbReference>
<proteinExistence type="predicted"/>
<dbReference type="Gene3D" id="2.40.30.10">
    <property type="entry name" value="Translation factors"/>
    <property type="match status" value="1"/>
</dbReference>
<dbReference type="CDD" id="cd06193">
    <property type="entry name" value="siderophore_interacting"/>
    <property type="match status" value="1"/>
</dbReference>
<organism evidence="2 3">
    <name type="scientific">Gordonia iterans</name>
    <dbReference type="NCBI Taxonomy" id="1004901"/>
    <lineage>
        <taxon>Bacteria</taxon>
        <taxon>Bacillati</taxon>
        <taxon>Actinomycetota</taxon>
        <taxon>Actinomycetes</taxon>
        <taxon>Mycobacteriales</taxon>
        <taxon>Gordoniaceae</taxon>
        <taxon>Gordonia</taxon>
    </lineage>
</organism>
<dbReference type="AlphaFoldDB" id="A0A2S0KES0"/>
<evidence type="ECO:0000313" key="3">
    <source>
        <dbReference type="Proteomes" id="UP000239814"/>
    </source>
</evidence>
<dbReference type="InterPro" id="IPR017938">
    <property type="entry name" value="Riboflavin_synthase-like_b-brl"/>
</dbReference>
<evidence type="ECO:0000313" key="2">
    <source>
        <dbReference type="EMBL" id="AVM00188.1"/>
    </source>
</evidence>
<dbReference type="Pfam" id="PF08021">
    <property type="entry name" value="FAD_binding_9"/>
    <property type="match status" value="1"/>
</dbReference>
<dbReference type="InterPro" id="IPR007037">
    <property type="entry name" value="SIP_rossman_dom"/>
</dbReference>
<protein>
    <submittedName>
        <fullName evidence="2">Siderophore-interacting protein</fullName>
    </submittedName>
</protein>
<dbReference type="InterPro" id="IPR013113">
    <property type="entry name" value="SIP_FAD-bd"/>
</dbReference>
<keyword evidence="3" id="KW-1185">Reference proteome</keyword>
<dbReference type="InterPro" id="IPR039374">
    <property type="entry name" value="SIP_fam"/>
</dbReference>
<dbReference type="Pfam" id="PF04954">
    <property type="entry name" value="SIP"/>
    <property type="match status" value="1"/>
</dbReference>
<reference evidence="2 3" key="1">
    <citation type="submission" date="2018-03" db="EMBL/GenBank/DDBJ databases">
        <title>Characteristics and genome of n-alkane degrading marine bacteria Gordonia iterans isolated from crude oil contaminated in Tae-an, South Korea.</title>
        <authorList>
            <person name="Lee S.-S."/>
            <person name="Kim H."/>
        </authorList>
    </citation>
    <scope>NUCLEOTIDE SEQUENCE [LARGE SCALE GENOMIC DNA]</scope>
    <source>
        <strain evidence="2 3">Co17</strain>
    </source>
</reference>
<dbReference type="Proteomes" id="UP000239814">
    <property type="component" value="Chromosome"/>
</dbReference>
<dbReference type="EMBL" id="CP027433">
    <property type="protein sequence ID" value="AVM00188.1"/>
    <property type="molecule type" value="Genomic_DNA"/>
</dbReference>
<dbReference type="PANTHER" id="PTHR30157">
    <property type="entry name" value="FERRIC REDUCTASE, NADPH-DEPENDENT"/>
    <property type="match status" value="1"/>
</dbReference>
<dbReference type="PANTHER" id="PTHR30157:SF0">
    <property type="entry name" value="NADPH-DEPENDENT FERRIC-CHELATE REDUCTASE"/>
    <property type="match status" value="1"/>
</dbReference>